<keyword evidence="3" id="KW-1185">Reference proteome</keyword>
<organism evidence="2 3">
    <name type="scientific">Zunongwangia pacifica</name>
    <dbReference type="NCBI Taxonomy" id="2911062"/>
    <lineage>
        <taxon>Bacteria</taxon>
        <taxon>Pseudomonadati</taxon>
        <taxon>Bacteroidota</taxon>
        <taxon>Flavobacteriia</taxon>
        <taxon>Flavobacteriales</taxon>
        <taxon>Flavobacteriaceae</taxon>
        <taxon>Zunongwangia</taxon>
    </lineage>
</organism>
<sequence>MENHSHPKTKWHHYIWAFLAGICLINTLPHFINGIIGNNFPSAFADPPGEGLSSPEYNILWAMINFILGYLFLHLGKVTKSQNKFLKIIFITGCWVMAFFLAYYFGGIMSKYQ</sequence>
<accession>A0A9X2CPP3</accession>
<dbReference type="AlphaFoldDB" id="A0A9X2CPP3"/>
<dbReference type="RefSeq" id="WP_249603048.1">
    <property type="nucleotide sequence ID" value="NZ_JAKHSK010000038.1"/>
</dbReference>
<protein>
    <submittedName>
        <fullName evidence="2">Uncharacterized protein</fullName>
    </submittedName>
</protein>
<feature type="transmembrane region" description="Helical" evidence="1">
    <location>
        <begin position="57"/>
        <end position="73"/>
    </location>
</feature>
<evidence type="ECO:0000313" key="3">
    <source>
        <dbReference type="Proteomes" id="UP001139521"/>
    </source>
</evidence>
<reference evidence="2" key="1">
    <citation type="submission" date="2022-01" db="EMBL/GenBank/DDBJ databases">
        <title>Genome sequencing of Zunongwangia sp. M21534 genome.</title>
        <authorList>
            <person name="Chen Y."/>
            <person name="Dong C."/>
            <person name="Shao Z."/>
        </authorList>
    </citation>
    <scope>NUCLEOTIDE SEQUENCE</scope>
    <source>
        <strain evidence="2">MCCC M21534</strain>
    </source>
</reference>
<evidence type="ECO:0000313" key="2">
    <source>
        <dbReference type="EMBL" id="MCL6220349.1"/>
    </source>
</evidence>
<feature type="transmembrane region" description="Helical" evidence="1">
    <location>
        <begin position="85"/>
        <end position="105"/>
    </location>
</feature>
<keyword evidence="1" id="KW-0472">Membrane</keyword>
<dbReference type="EMBL" id="JAKHSK010000038">
    <property type="protein sequence ID" value="MCL6220349.1"/>
    <property type="molecule type" value="Genomic_DNA"/>
</dbReference>
<name>A0A9X2CPP3_9FLAO</name>
<gene>
    <name evidence="2" type="ORF">L1967_18820</name>
</gene>
<comment type="caution">
    <text evidence="2">The sequence shown here is derived from an EMBL/GenBank/DDBJ whole genome shotgun (WGS) entry which is preliminary data.</text>
</comment>
<keyword evidence="1" id="KW-1133">Transmembrane helix</keyword>
<dbReference type="Proteomes" id="UP001139521">
    <property type="component" value="Unassembled WGS sequence"/>
</dbReference>
<evidence type="ECO:0000256" key="1">
    <source>
        <dbReference type="SAM" id="Phobius"/>
    </source>
</evidence>
<proteinExistence type="predicted"/>
<keyword evidence="1" id="KW-0812">Transmembrane</keyword>
<feature type="transmembrane region" description="Helical" evidence="1">
    <location>
        <begin position="14"/>
        <end position="37"/>
    </location>
</feature>